<proteinExistence type="predicted"/>
<dbReference type="Proteomes" id="UP001054837">
    <property type="component" value="Unassembled WGS sequence"/>
</dbReference>
<organism evidence="2 3">
    <name type="scientific">Caerostris darwini</name>
    <dbReference type="NCBI Taxonomy" id="1538125"/>
    <lineage>
        <taxon>Eukaryota</taxon>
        <taxon>Metazoa</taxon>
        <taxon>Ecdysozoa</taxon>
        <taxon>Arthropoda</taxon>
        <taxon>Chelicerata</taxon>
        <taxon>Arachnida</taxon>
        <taxon>Araneae</taxon>
        <taxon>Araneomorphae</taxon>
        <taxon>Entelegynae</taxon>
        <taxon>Araneoidea</taxon>
        <taxon>Araneidae</taxon>
        <taxon>Caerostris</taxon>
    </lineage>
</organism>
<accession>A0AAV4MM59</accession>
<evidence type="ECO:0000256" key="1">
    <source>
        <dbReference type="SAM" id="MobiDB-lite"/>
    </source>
</evidence>
<feature type="region of interest" description="Disordered" evidence="1">
    <location>
        <begin position="92"/>
        <end position="117"/>
    </location>
</feature>
<dbReference type="EMBL" id="BPLQ01000544">
    <property type="protein sequence ID" value="GIX72566.1"/>
    <property type="molecule type" value="Genomic_DNA"/>
</dbReference>
<reference evidence="2 3" key="1">
    <citation type="submission" date="2021-06" db="EMBL/GenBank/DDBJ databases">
        <title>Caerostris darwini draft genome.</title>
        <authorList>
            <person name="Kono N."/>
            <person name="Arakawa K."/>
        </authorList>
    </citation>
    <scope>NUCLEOTIDE SEQUENCE [LARGE SCALE GENOMIC DNA]</scope>
</reference>
<sequence>MCLWIVLRRGKALLGTHRKCPYRVPVLPLSMKPLMVSTIQAKPKMTDDARTELELYQKGVNDSGACPIVNCARHSVAKVALKPKTGHLASWRGCPKFPKPRQQPHRDASRTVSHSAKPFRSKKITEGISFASVVKGVPPQQSPSMATTAGNQYDSSIPNINSNDKDSVGKILYIINEFVSIFNSLGRIENVYNSLRKLYF</sequence>
<protein>
    <submittedName>
        <fullName evidence="2">Uncharacterized protein</fullName>
    </submittedName>
</protein>
<gene>
    <name evidence="2" type="ORF">CDAR_5891</name>
</gene>
<comment type="caution">
    <text evidence="2">The sequence shown here is derived from an EMBL/GenBank/DDBJ whole genome shotgun (WGS) entry which is preliminary data.</text>
</comment>
<keyword evidence="3" id="KW-1185">Reference proteome</keyword>
<dbReference type="AlphaFoldDB" id="A0AAV4MM59"/>
<evidence type="ECO:0000313" key="2">
    <source>
        <dbReference type="EMBL" id="GIX72566.1"/>
    </source>
</evidence>
<evidence type="ECO:0000313" key="3">
    <source>
        <dbReference type="Proteomes" id="UP001054837"/>
    </source>
</evidence>
<name>A0AAV4MM59_9ARAC</name>